<gene>
    <name evidence="1" type="ORF">Airi02_062020</name>
</gene>
<proteinExistence type="predicted"/>
<organism evidence="1 2">
    <name type="scientific">Actinoallomurus iriomotensis</name>
    <dbReference type="NCBI Taxonomy" id="478107"/>
    <lineage>
        <taxon>Bacteria</taxon>
        <taxon>Bacillati</taxon>
        <taxon>Actinomycetota</taxon>
        <taxon>Actinomycetes</taxon>
        <taxon>Streptosporangiales</taxon>
        <taxon>Thermomonosporaceae</taxon>
        <taxon>Actinoallomurus</taxon>
    </lineage>
</organism>
<dbReference type="EMBL" id="BSTK01000010">
    <property type="protein sequence ID" value="GLY88273.1"/>
    <property type="molecule type" value="Genomic_DNA"/>
</dbReference>
<keyword evidence="2" id="KW-1185">Reference proteome</keyword>
<name>A0A9W6S6Z7_9ACTN</name>
<dbReference type="Proteomes" id="UP001165074">
    <property type="component" value="Unassembled WGS sequence"/>
</dbReference>
<dbReference type="RefSeq" id="WP_285578010.1">
    <property type="nucleotide sequence ID" value="NZ_BSTK01000010.1"/>
</dbReference>
<evidence type="ECO:0000313" key="1">
    <source>
        <dbReference type="EMBL" id="GLY88273.1"/>
    </source>
</evidence>
<evidence type="ECO:0000313" key="2">
    <source>
        <dbReference type="Proteomes" id="UP001165074"/>
    </source>
</evidence>
<protein>
    <submittedName>
        <fullName evidence="1">Uncharacterized protein</fullName>
    </submittedName>
</protein>
<dbReference type="AlphaFoldDB" id="A0A9W6S6Z7"/>
<comment type="caution">
    <text evidence="1">The sequence shown here is derived from an EMBL/GenBank/DDBJ whole genome shotgun (WGS) entry which is preliminary data.</text>
</comment>
<sequence>MRVTWQPLDFAAGFRAVGQAILAHQDPVLATHGSWHFPPMIPYLYGLGLRAGLPWEIACPSW</sequence>
<accession>A0A9W6S6Z7</accession>
<reference evidence="1" key="1">
    <citation type="submission" date="2023-03" db="EMBL/GenBank/DDBJ databases">
        <title>Actinoallomurus iriomotensis NBRC 103684.</title>
        <authorList>
            <person name="Ichikawa N."/>
            <person name="Sato H."/>
            <person name="Tonouchi N."/>
        </authorList>
    </citation>
    <scope>NUCLEOTIDE SEQUENCE</scope>
    <source>
        <strain evidence="1">NBRC 103684</strain>
    </source>
</reference>